<reference evidence="5 6" key="1">
    <citation type="journal article" date="2003" name="Proc. Natl. Acad. Sci. U.S.A.">
        <title>Complete genome sequence of the marine planctomycete Pirellula sp. strain 1.</title>
        <authorList>
            <person name="Gloeckner F.O."/>
            <person name="Kube M."/>
            <person name="Bauer M."/>
            <person name="Teeling H."/>
            <person name="Lombardot T."/>
            <person name="Ludwig W."/>
            <person name="Gade D."/>
            <person name="Beck A."/>
            <person name="Borzym K."/>
            <person name="Heitmann K."/>
            <person name="Rabus R."/>
            <person name="Schlesner H."/>
            <person name="Amann R."/>
            <person name="Reinhardt R."/>
        </authorList>
    </citation>
    <scope>NUCLEOTIDE SEQUENCE [LARGE SCALE GENOMIC DNA]</scope>
    <source>
        <strain evidence="6">DSM 10527 / NCIMB 13988 / SH1</strain>
    </source>
</reference>
<dbReference type="Gene3D" id="2.40.10.120">
    <property type="match status" value="1"/>
</dbReference>
<dbReference type="Proteomes" id="UP000001025">
    <property type="component" value="Chromosome"/>
</dbReference>
<keyword evidence="2 5" id="KW-0645">Protease</keyword>
<dbReference type="KEGG" id="rba:RB2062"/>
<dbReference type="Pfam" id="PF13365">
    <property type="entry name" value="Trypsin_2"/>
    <property type="match status" value="1"/>
</dbReference>
<dbReference type="OrthoDB" id="248175at2"/>
<organism evidence="5 6">
    <name type="scientific">Rhodopirellula baltica (strain DSM 10527 / NCIMB 13988 / SH1)</name>
    <dbReference type="NCBI Taxonomy" id="243090"/>
    <lineage>
        <taxon>Bacteria</taxon>
        <taxon>Pseudomonadati</taxon>
        <taxon>Planctomycetota</taxon>
        <taxon>Planctomycetia</taxon>
        <taxon>Pirellulales</taxon>
        <taxon>Pirellulaceae</taxon>
        <taxon>Rhodopirellula</taxon>
    </lineage>
</organism>
<evidence type="ECO:0000256" key="2">
    <source>
        <dbReference type="ARBA" id="ARBA00022670"/>
    </source>
</evidence>
<protein>
    <submittedName>
        <fullName evidence="5">Probable serine protease DO-like</fullName>
        <ecNumber evidence="5">3.4.21.-</ecNumber>
    </submittedName>
</protein>
<dbReference type="InterPro" id="IPR009003">
    <property type="entry name" value="Peptidase_S1_PA"/>
</dbReference>
<dbReference type="EnsemblBacteria" id="CAD72403">
    <property type="protein sequence ID" value="CAD72403"/>
    <property type="gene ID" value="RB2062"/>
</dbReference>
<dbReference type="SUPFAM" id="SSF50156">
    <property type="entry name" value="PDZ domain-like"/>
    <property type="match status" value="1"/>
</dbReference>
<sequence length="438" mass="45955">MGYNGNRPSFLLMNHAMPFHDTLGLRLVASCFLFALAMPHPVSPAQIVNGVPSAIGGPPPLPPGATLVPPRQSSPGAISGQSSYGAAPDITSQRLIPPGSINQNAFVEESASDAFDSRSGGTFIEPPTELRRLISDGGVPTSLDQLRSLQRQQQNVAKAAEACTVSVQIGPAQGCGVIITPSGYVLTAAHVAMRPGKSAMLTLNDGRTVSAKTLGMNRGVDAGLMKIDPGQNARDSAGREIGWPHASLGTSENLKSGMWCIATGHPGGYEAERGMVTRVGRILAVYPDRIVTDCALIGGDSGGPLFDLSGKLIAVHSRIGNDVADNLHVPIDHYNEHWDRMQSGSAWGYLPGFRPVLGVRGNSEGGIANVVRVGPGSPADQGGIRAGDQVITFGEVDITDFESLKAAVSDTMPGERVKIWLRRDGQPVKVIVEIGRGD</sequence>
<dbReference type="GO" id="GO:0006508">
    <property type="term" value="P:proteolysis"/>
    <property type="evidence" value="ECO:0007669"/>
    <property type="project" value="UniProtKB-KW"/>
</dbReference>
<dbReference type="InterPro" id="IPR001478">
    <property type="entry name" value="PDZ"/>
</dbReference>
<keyword evidence="6" id="KW-1185">Reference proteome</keyword>
<dbReference type="PANTHER" id="PTHR22939">
    <property type="entry name" value="SERINE PROTEASE FAMILY S1C HTRA-RELATED"/>
    <property type="match status" value="1"/>
</dbReference>
<evidence type="ECO:0000259" key="4">
    <source>
        <dbReference type="SMART" id="SM00228"/>
    </source>
</evidence>
<dbReference type="STRING" id="243090.RB2062"/>
<dbReference type="AlphaFoldDB" id="Q7UWG0"/>
<keyword evidence="3 5" id="KW-0378">Hydrolase</keyword>
<dbReference type="PATRIC" id="fig|243090.15.peg.942"/>
<dbReference type="PRINTS" id="PR00834">
    <property type="entry name" value="PROTEASES2C"/>
</dbReference>
<dbReference type="InParanoid" id="Q7UWG0"/>
<dbReference type="EC" id="3.4.21.-" evidence="5"/>
<dbReference type="eggNOG" id="COG0265">
    <property type="taxonomic scope" value="Bacteria"/>
</dbReference>
<dbReference type="SUPFAM" id="SSF50494">
    <property type="entry name" value="Trypsin-like serine proteases"/>
    <property type="match status" value="1"/>
</dbReference>
<dbReference type="Gene3D" id="2.30.42.10">
    <property type="match status" value="1"/>
</dbReference>
<name>Q7UWG0_RHOBA</name>
<dbReference type="HOGENOM" id="CLU_625396_0_0_0"/>
<dbReference type="InterPro" id="IPR001940">
    <property type="entry name" value="Peptidase_S1C"/>
</dbReference>
<dbReference type="EMBL" id="BX294136">
    <property type="protein sequence ID" value="CAD72403.1"/>
    <property type="molecule type" value="Genomic_DNA"/>
</dbReference>
<dbReference type="InterPro" id="IPR036034">
    <property type="entry name" value="PDZ_sf"/>
</dbReference>
<evidence type="ECO:0000256" key="3">
    <source>
        <dbReference type="ARBA" id="ARBA00022801"/>
    </source>
</evidence>
<dbReference type="GO" id="GO:0004252">
    <property type="term" value="F:serine-type endopeptidase activity"/>
    <property type="evidence" value="ECO:0007669"/>
    <property type="project" value="InterPro"/>
</dbReference>
<evidence type="ECO:0000313" key="6">
    <source>
        <dbReference type="Proteomes" id="UP000001025"/>
    </source>
</evidence>
<dbReference type="SMART" id="SM00228">
    <property type="entry name" value="PDZ"/>
    <property type="match status" value="1"/>
</dbReference>
<dbReference type="PANTHER" id="PTHR22939:SF129">
    <property type="entry name" value="SERINE PROTEASE HTRA2, MITOCHONDRIAL"/>
    <property type="match status" value="1"/>
</dbReference>
<proteinExistence type="inferred from homology"/>
<gene>
    <name evidence="5" type="primary">degP</name>
    <name evidence="5" type="ordered locus">RB2062</name>
</gene>
<evidence type="ECO:0000313" key="5">
    <source>
        <dbReference type="EMBL" id="CAD72403.1"/>
    </source>
</evidence>
<evidence type="ECO:0000256" key="1">
    <source>
        <dbReference type="ARBA" id="ARBA00010541"/>
    </source>
</evidence>
<dbReference type="Pfam" id="PF13180">
    <property type="entry name" value="PDZ_2"/>
    <property type="match status" value="1"/>
</dbReference>
<feature type="domain" description="PDZ" evidence="4">
    <location>
        <begin position="355"/>
        <end position="425"/>
    </location>
</feature>
<accession>Q7UWG0</accession>
<comment type="similarity">
    <text evidence="1">Belongs to the peptidase S1C family.</text>
</comment>